<keyword evidence="8 12" id="KW-0664">Pyridoxine biosynthesis</keyword>
<comment type="similarity">
    <text evidence="3 12">Belongs to the class-V pyridoxal-phosphate-dependent aminotransferase family. SerC subfamily.</text>
</comment>
<evidence type="ECO:0000256" key="2">
    <source>
        <dbReference type="ARBA" id="ARBA00005099"/>
    </source>
</evidence>
<dbReference type="EC" id="2.6.1.52" evidence="12"/>
<dbReference type="PANTHER" id="PTHR43247">
    <property type="entry name" value="PHOSPHOSERINE AMINOTRANSFERASE"/>
    <property type="match status" value="1"/>
</dbReference>
<dbReference type="Proteomes" id="UP000032841">
    <property type="component" value="Chromosome"/>
</dbReference>
<comment type="pathway">
    <text evidence="2 12 13">Amino-acid biosynthesis; L-serine biosynthesis; L-serine from 3-phospho-D-glycerate: step 2/3.</text>
</comment>
<dbReference type="NCBIfam" id="TIGR01364">
    <property type="entry name" value="serC_1"/>
    <property type="match status" value="1"/>
</dbReference>
<dbReference type="HOGENOM" id="CLU_034866_0_2_6"/>
<feature type="binding site" evidence="12">
    <location>
        <position position="105"/>
    </location>
    <ligand>
        <name>pyridoxal 5'-phosphate</name>
        <dbReference type="ChEBI" id="CHEBI:597326"/>
    </ligand>
</feature>
<evidence type="ECO:0000256" key="11">
    <source>
        <dbReference type="ARBA" id="ARBA00049007"/>
    </source>
</evidence>
<dbReference type="AlphaFoldDB" id="W6QWX6"/>
<dbReference type="UniPathway" id="UPA00135">
    <property type="reaction ID" value="UER00197"/>
</dbReference>
<dbReference type="GO" id="GO:0005737">
    <property type="term" value="C:cytoplasm"/>
    <property type="evidence" value="ECO:0007669"/>
    <property type="project" value="UniProtKB-SubCell"/>
</dbReference>
<feature type="modified residue" description="N6-(pyridoxal phosphate)lysine" evidence="12">
    <location>
        <position position="200"/>
    </location>
</feature>
<feature type="binding site" evidence="12">
    <location>
        <begin position="241"/>
        <end position="242"/>
    </location>
    <ligand>
        <name>pyridoxal 5'-phosphate</name>
        <dbReference type="ChEBI" id="CHEBI:597326"/>
    </ligand>
</feature>
<comment type="caution">
    <text evidence="12">Lacks conserved residue(s) required for the propagation of feature annotation.</text>
</comment>
<dbReference type="HAMAP" id="MF_00160">
    <property type="entry name" value="SerC_aminotrans_5"/>
    <property type="match status" value="1"/>
</dbReference>
<keyword evidence="9 12" id="KW-0718">Serine biosynthesis</keyword>
<evidence type="ECO:0000256" key="8">
    <source>
        <dbReference type="ARBA" id="ARBA00023096"/>
    </source>
</evidence>
<proteinExistence type="inferred from homology"/>
<feature type="binding site" evidence="12">
    <location>
        <position position="176"/>
    </location>
    <ligand>
        <name>pyridoxal 5'-phosphate</name>
        <dbReference type="ChEBI" id="CHEBI:597326"/>
    </ligand>
</feature>
<dbReference type="Pfam" id="PF00266">
    <property type="entry name" value="Aminotran_5"/>
    <property type="match status" value="1"/>
</dbReference>
<dbReference type="GO" id="GO:0008615">
    <property type="term" value="P:pyridoxine biosynthetic process"/>
    <property type="evidence" value="ECO:0007669"/>
    <property type="project" value="UniProtKB-UniRule"/>
</dbReference>
<dbReference type="PIRSF" id="PIRSF000525">
    <property type="entry name" value="SerC"/>
    <property type="match status" value="1"/>
</dbReference>
<evidence type="ECO:0000256" key="5">
    <source>
        <dbReference type="ARBA" id="ARBA00022605"/>
    </source>
</evidence>
<evidence type="ECO:0000313" key="16">
    <source>
        <dbReference type="Proteomes" id="UP000032841"/>
    </source>
</evidence>
<organism evidence="15 16">
    <name type="scientific">Ectopseudomonas oleovorans (strain CECT 5344)</name>
    <name type="common">Pseudomonas pseudoalcaligenes</name>
    <dbReference type="NCBI Taxonomy" id="1182590"/>
    <lineage>
        <taxon>Bacteria</taxon>
        <taxon>Pseudomonadati</taxon>
        <taxon>Pseudomonadota</taxon>
        <taxon>Gammaproteobacteria</taxon>
        <taxon>Pseudomonadales</taxon>
        <taxon>Pseudomonadaceae</taxon>
        <taxon>Ectopseudomonas</taxon>
    </lineage>
</organism>
<accession>W6QWX6</accession>
<dbReference type="NCBIfam" id="NF003764">
    <property type="entry name" value="PRK05355.1"/>
    <property type="match status" value="1"/>
</dbReference>
<evidence type="ECO:0000256" key="1">
    <source>
        <dbReference type="ARBA" id="ARBA00004915"/>
    </source>
</evidence>
<evidence type="ECO:0000256" key="6">
    <source>
        <dbReference type="ARBA" id="ARBA00022679"/>
    </source>
</evidence>
<dbReference type="PROSITE" id="PS00595">
    <property type="entry name" value="AA_TRANSFER_CLASS_5"/>
    <property type="match status" value="1"/>
</dbReference>
<feature type="domain" description="Aminotransferase class V" evidence="14">
    <location>
        <begin position="8"/>
        <end position="352"/>
    </location>
</feature>
<dbReference type="PANTHER" id="PTHR43247:SF1">
    <property type="entry name" value="PHOSPHOSERINE AMINOTRANSFERASE"/>
    <property type="match status" value="1"/>
</dbReference>
<dbReference type="OrthoDB" id="9809412at2"/>
<dbReference type="InterPro" id="IPR022278">
    <property type="entry name" value="Pser_aminoTfrase"/>
</dbReference>
<dbReference type="UniPathway" id="UPA00244">
    <property type="reaction ID" value="UER00311"/>
</dbReference>
<protein>
    <recommendedName>
        <fullName evidence="12">Phosphoserine aminotransferase</fullName>
        <ecNumber evidence="12">2.6.1.52</ecNumber>
    </recommendedName>
    <alternativeName>
        <fullName evidence="12">Phosphohydroxythreonine aminotransferase</fullName>
        <shortName evidence="12">PSAT</shortName>
    </alternativeName>
</protein>
<dbReference type="FunFam" id="3.40.640.10:FF:000010">
    <property type="entry name" value="Phosphoserine aminotransferase"/>
    <property type="match status" value="1"/>
</dbReference>
<feature type="binding site" evidence="12">
    <location>
        <position position="45"/>
    </location>
    <ligand>
        <name>L-glutamate</name>
        <dbReference type="ChEBI" id="CHEBI:29985"/>
    </ligand>
</feature>
<comment type="subunit">
    <text evidence="12">Homodimer.</text>
</comment>
<evidence type="ECO:0000256" key="13">
    <source>
        <dbReference type="RuleBase" id="RU004505"/>
    </source>
</evidence>
<comment type="subcellular location">
    <subcellularLocation>
        <location evidence="12">Cytoplasm</location>
    </subcellularLocation>
</comment>
<comment type="catalytic activity">
    <reaction evidence="11 12 13">
        <text>O-phospho-L-serine + 2-oxoglutarate = 3-phosphooxypyruvate + L-glutamate</text>
        <dbReference type="Rhea" id="RHEA:14329"/>
        <dbReference type="ChEBI" id="CHEBI:16810"/>
        <dbReference type="ChEBI" id="CHEBI:18110"/>
        <dbReference type="ChEBI" id="CHEBI:29985"/>
        <dbReference type="ChEBI" id="CHEBI:57524"/>
        <dbReference type="EC" id="2.6.1.52"/>
    </reaction>
</comment>
<evidence type="ECO:0000259" key="14">
    <source>
        <dbReference type="Pfam" id="PF00266"/>
    </source>
</evidence>
<evidence type="ECO:0000256" key="4">
    <source>
        <dbReference type="ARBA" id="ARBA00022576"/>
    </source>
</evidence>
<evidence type="ECO:0000256" key="12">
    <source>
        <dbReference type="HAMAP-Rule" id="MF_00160"/>
    </source>
</evidence>
<evidence type="ECO:0000256" key="3">
    <source>
        <dbReference type="ARBA" id="ARBA00006904"/>
    </source>
</evidence>
<reference evidence="15 16" key="1">
    <citation type="submission" date="2013-11" db="EMBL/GenBank/DDBJ databases">
        <title>Complete genome sequence of the cyanide-degrading bacterium Pseudomonas pseudoalcaligenes CECT 5344.</title>
        <authorList>
            <person name="Wibberg D."/>
            <person name="Puehler A."/>
            <person name="Schlueter A."/>
        </authorList>
    </citation>
    <scope>NUCLEOTIDE SEQUENCE [LARGE SCALE GENOMIC DNA]</scope>
    <source>
        <strain evidence="16">CECT 5344</strain>
    </source>
</reference>
<gene>
    <name evidence="15" type="primary">serC3</name>
    <name evidence="12" type="synonym">serC</name>
    <name evidence="15" type="ORF">BN5_1904</name>
</gene>
<feature type="binding site" evidence="12">
    <location>
        <position position="155"/>
    </location>
    <ligand>
        <name>pyridoxal 5'-phosphate</name>
        <dbReference type="ChEBI" id="CHEBI:597326"/>
    </ligand>
</feature>
<feature type="binding site" evidence="12">
    <location>
        <position position="199"/>
    </location>
    <ligand>
        <name>pyridoxal 5'-phosphate</name>
        <dbReference type="ChEBI" id="CHEBI:597326"/>
    </ligand>
</feature>
<dbReference type="InterPro" id="IPR020578">
    <property type="entry name" value="Aminotrans_V_PyrdxlP_BS"/>
</dbReference>
<dbReference type="GO" id="GO:0006564">
    <property type="term" value="P:L-serine biosynthetic process"/>
    <property type="evidence" value="ECO:0007669"/>
    <property type="project" value="UniProtKB-UniRule"/>
</dbReference>
<comment type="catalytic activity">
    <reaction evidence="10 12">
        <text>4-(phosphooxy)-L-threonine + 2-oxoglutarate = (R)-3-hydroxy-2-oxo-4-phosphooxybutanoate + L-glutamate</text>
        <dbReference type="Rhea" id="RHEA:16573"/>
        <dbReference type="ChEBI" id="CHEBI:16810"/>
        <dbReference type="ChEBI" id="CHEBI:29985"/>
        <dbReference type="ChEBI" id="CHEBI:58452"/>
        <dbReference type="ChEBI" id="CHEBI:58538"/>
        <dbReference type="EC" id="2.6.1.52"/>
    </reaction>
</comment>
<dbReference type="InterPro" id="IPR015422">
    <property type="entry name" value="PyrdxlP-dep_Trfase_small"/>
</dbReference>
<dbReference type="GO" id="GO:0004648">
    <property type="term" value="F:O-phospho-L-serine:2-oxoglutarate aminotransferase activity"/>
    <property type="evidence" value="ECO:0007669"/>
    <property type="project" value="UniProtKB-UniRule"/>
</dbReference>
<keyword evidence="4 12" id="KW-0032">Aminotransferase</keyword>
<keyword evidence="5 12" id="KW-0028">Amino-acid biosynthesis</keyword>
<dbReference type="InterPro" id="IPR015421">
    <property type="entry name" value="PyrdxlP-dep_Trfase_major"/>
</dbReference>
<dbReference type="InterPro" id="IPR000192">
    <property type="entry name" value="Aminotrans_V_dom"/>
</dbReference>
<keyword evidence="7 12" id="KW-0663">Pyridoxal phosphate</keyword>
<evidence type="ECO:0000256" key="7">
    <source>
        <dbReference type="ARBA" id="ARBA00022898"/>
    </source>
</evidence>
<dbReference type="EMBL" id="HG916826">
    <property type="protein sequence ID" value="CDM40478.1"/>
    <property type="molecule type" value="Genomic_DNA"/>
</dbReference>
<dbReference type="Gene3D" id="3.40.640.10">
    <property type="entry name" value="Type I PLP-dependent aspartate aminotransferase-like (Major domain)"/>
    <property type="match status" value="1"/>
</dbReference>
<comment type="function">
    <text evidence="12">Catalyzes the reversible conversion of 3-phosphohydroxypyruvate to phosphoserine and of 3-hydroxy-2-oxo-4-phosphonooxybutanoate to phosphohydroxythreonine.</text>
</comment>
<keyword evidence="6 12" id="KW-0808">Transferase</keyword>
<dbReference type="Gene3D" id="3.90.1150.10">
    <property type="entry name" value="Aspartate Aminotransferase, domain 1"/>
    <property type="match status" value="1"/>
</dbReference>
<evidence type="ECO:0000256" key="10">
    <source>
        <dbReference type="ARBA" id="ARBA00047630"/>
    </source>
</evidence>
<sequence>MELAKRAYNFSAGPAALPEPVLAQIQTELFNWRETGASVMEVSHRSADFVEMAEQMSRDLRDLLGVPEHYRILFLQGGGAQQFSQIPMNLLHEPRVCDYIDTGHWSRKAIDAAGRYAEVNIAASIRDVAPQSIPREPEWQISAAPAYLHYTANETIDGLEFHWIPDIGDEIPLVADFSANILSGPLDVSRFGLIYAGAQKNIGPSGMTLVIVREDLLGRVHPYCPDILNYGVIAEHDSMYNTPATFAWYASGLVFQWIKSLGGLEAIRARNLRKKDILYNQIDRSGFYVNDISHADRSHMNVPFRLCDETLEKVFLEGAAEQGFLGLKGHRAKGGIRASIYNAVSEDAVTALAGYMAEFEQRHG</sequence>
<comment type="pathway">
    <text evidence="1 12">Cofactor biosynthesis; pyridoxine 5'-phosphate biosynthesis; pyridoxine 5'-phosphate from D-erythrose 4-phosphate: step 3/5.</text>
</comment>
<evidence type="ECO:0000313" key="15">
    <source>
        <dbReference type="EMBL" id="CDM40478.1"/>
    </source>
</evidence>
<dbReference type="SUPFAM" id="SSF53383">
    <property type="entry name" value="PLP-dependent transferases"/>
    <property type="match status" value="1"/>
</dbReference>
<dbReference type="eggNOG" id="COG1932">
    <property type="taxonomic scope" value="Bacteria"/>
</dbReference>
<keyword evidence="12" id="KW-0963">Cytoplasm</keyword>
<dbReference type="GO" id="GO:0030170">
    <property type="term" value="F:pyridoxal phosphate binding"/>
    <property type="evidence" value="ECO:0007669"/>
    <property type="project" value="UniProtKB-UniRule"/>
</dbReference>
<dbReference type="KEGG" id="ppse:BN5_1904"/>
<dbReference type="FunFam" id="3.90.1150.10:FF:000006">
    <property type="entry name" value="Phosphoserine aminotransferase"/>
    <property type="match status" value="1"/>
</dbReference>
<comment type="cofactor">
    <cofactor evidence="12">
        <name>pyridoxal 5'-phosphate</name>
        <dbReference type="ChEBI" id="CHEBI:597326"/>
    </cofactor>
    <text evidence="12">Binds 1 pyridoxal phosphate per subunit.</text>
</comment>
<evidence type="ECO:0000256" key="9">
    <source>
        <dbReference type="ARBA" id="ARBA00023299"/>
    </source>
</evidence>
<dbReference type="InterPro" id="IPR015424">
    <property type="entry name" value="PyrdxlP-dep_Trfase"/>
</dbReference>
<name>W6QWX6_ECTO5</name>